<gene>
    <name evidence="1" type="ORF">SO802_018285</name>
</gene>
<dbReference type="Proteomes" id="UP001459277">
    <property type="component" value="Unassembled WGS sequence"/>
</dbReference>
<protein>
    <submittedName>
        <fullName evidence="1">Uncharacterized protein</fullName>
    </submittedName>
</protein>
<organism evidence="1 2">
    <name type="scientific">Lithocarpus litseifolius</name>
    <dbReference type="NCBI Taxonomy" id="425828"/>
    <lineage>
        <taxon>Eukaryota</taxon>
        <taxon>Viridiplantae</taxon>
        <taxon>Streptophyta</taxon>
        <taxon>Embryophyta</taxon>
        <taxon>Tracheophyta</taxon>
        <taxon>Spermatophyta</taxon>
        <taxon>Magnoliopsida</taxon>
        <taxon>eudicotyledons</taxon>
        <taxon>Gunneridae</taxon>
        <taxon>Pentapetalae</taxon>
        <taxon>rosids</taxon>
        <taxon>fabids</taxon>
        <taxon>Fagales</taxon>
        <taxon>Fagaceae</taxon>
        <taxon>Lithocarpus</taxon>
    </lineage>
</organism>
<dbReference type="AlphaFoldDB" id="A0AAW2CKE8"/>
<evidence type="ECO:0000313" key="1">
    <source>
        <dbReference type="EMBL" id="KAK9998682.1"/>
    </source>
</evidence>
<accession>A0AAW2CKE8</accession>
<name>A0AAW2CKE8_9ROSI</name>
<dbReference type="EMBL" id="JAZDWU010000006">
    <property type="protein sequence ID" value="KAK9998682.1"/>
    <property type="molecule type" value="Genomic_DNA"/>
</dbReference>
<reference evidence="1 2" key="1">
    <citation type="submission" date="2024-01" db="EMBL/GenBank/DDBJ databases">
        <title>A telomere-to-telomere, gap-free genome of sweet tea (Lithocarpus litseifolius).</title>
        <authorList>
            <person name="Zhou J."/>
        </authorList>
    </citation>
    <scope>NUCLEOTIDE SEQUENCE [LARGE SCALE GENOMIC DNA]</scope>
    <source>
        <strain evidence="1">Zhou-2022a</strain>
        <tissue evidence="1">Leaf</tissue>
    </source>
</reference>
<proteinExistence type="predicted"/>
<evidence type="ECO:0000313" key="2">
    <source>
        <dbReference type="Proteomes" id="UP001459277"/>
    </source>
</evidence>
<sequence length="76" mass="8436">MYGDSKGGRMVRSGDYGVLERVDLHSLPREREKLTGWGSRATGRIGAVELRFACGRTAERGLRFGGRRRQSVLGLL</sequence>
<comment type="caution">
    <text evidence="1">The sequence shown here is derived from an EMBL/GenBank/DDBJ whole genome shotgun (WGS) entry which is preliminary data.</text>
</comment>
<keyword evidence="2" id="KW-1185">Reference proteome</keyword>